<keyword evidence="4 7" id="KW-0378">Hydrolase</keyword>
<dbReference type="InterPro" id="IPR004446">
    <property type="entry name" value="Heptose_bisP_phosphatase"/>
</dbReference>
<dbReference type="Proteomes" id="UP001647436">
    <property type="component" value="Unassembled WGS sequence"/>
</dbReference>
<dbReference type="Gene3D" id="3.40.50.1000">
    <property type="entry name" value="HAD superfamily/HAD-like"/>
    <property type="match status" value="1"/>
</dbReference>
<evidence type="ECO:0000256" key="4">
    <source>
        <dbReference type="ARBA" id="ARBA00022801"/>
    </source>
</evidence>
<reference evidence="8 9" key="1">
    <citation type="submission" date="2020-03" db="EMBL/GenBank/DDBJ databases">
        <title>The role of nitrogen metabolism on polyethylene biodegradation.</title>
        <authorList>
            <person name="Peixoto J."/>
            <person name="Vizzotto C.S."/>
            <person name="Ramos A."/>
            <person name="Alves G."/>
            <person name="Steindorff A."/>
            <person name="Kruger R."/>
        </authorList>
    </citation>
    <scope>NUCLEOTIDE SEQUENCE [LARGE SCALE GENOMIC DNA]</scope>
    <source>
        <strain evidence="8 9">PE63</strain>
    </source>
</reference>
<comment type="caution">
    <text evidence="8">The sequence shown here is derived from an EMBL/GenBank/DDBJ whole genome shotgun (WGS) entry which is preliminary data.</text>
</comment>
<evidence type="ECO:0000256" key="7">
    <source>
        <dbReference type="PIRNR" id="PIRNR004682"/>
    </source>
</evidence>
<dbReference type="GO" id="GO:0004401">
    <property type="term" value="F:histidinol-phosphatase activity"/>
    <property type="evidence" value="ECO:0007669"/>
    <property type="project" value="UniProtKB-EC"/>
</dbReference>
<accession>A0ABS5LPM6</accession>
<organism evidence="8 9">
    <name type="scientific">Comamonas brasiliensis</name>
    <dbReference type="NCBI Taxonomy" id="1812482"/>
    <lineage>
        <taxon>Bacteria</taxon>
        <taxon>Pseudomonadati</taxon>
        <taxon>Pseudomonadota</taxon>
        <taxon>Betaproteobacteria</taxon>
        <taxon>Burkholderiales</taxon>
        <taxon>Comamonadaceae</taxon>
        <taxon>Comamonas</taxon>
    </lineage>
</organism>
<protein>
    <recommendedName>
        <fullName evidence="6 7">D,D-heptose 1,7-bisphosphate phosphatase</fullName>
        <ecNumber evidence="7">3.1.3.-</ecNumber>
    </recommendedName>
</protein>
<dbReference type="InterPro" id="IPR006543">
    <property type="entry name" value="Histidinol-phos"/>
</dbReference>
<comment type="subcellular location">
    <subcellularLocation>
        <location evidence="1 7">Cytoplasm</location>
    </subcellularLocation>
</comment>
<dbReference type="NCBIfam" id="TIGR01662">
    <property type="entry name" value="HAD-SF-IIIA"/>
    <property type="match status" value="1"/>
</dbReference>
<sequence>MKKTLQPAIFLDKDGTLIENVPYNVNPELVKFQPGAVQAISRLGAAGFLIVIVTNQSGIAKGYFKRRELIELRDALACRLAREAGVHLQGFQYCPHAPDSNGRPTCLCRKPRPGLLMEAATLYGIDLQNSWMIGDTLDDVEAGIRAGCATVLYDSGGETLWRQSPLRHPTMHAFQWTEVVRFILDQEEQGSPQVSVQKTLAALSGATE</sequence>
<dbReference type="NCBIfam" id="TIGR01656">
    <property type="entry name" value="Histidinol-ppas"/>
    <property type="match status" value="1"/>
</dbReference>
<name>A0ABS5LPM6_9BURK</name>
<keyword evidence="5 7" id="KW-0119">Carbohydrate metabolism</keyword>
<evidence type="ECO:0000256" key="5">
    <source>
        <dbReference type="ARBA" id="ARBA00023277"/>
    </source>
</evidence>
<dbReference type="RefSeq" id="WP_211456316.1">
    <property type="nucleotide sequence ID" value="NZ_JAANES010000001.1"/>
</dbReference>
<keyword evidence="2 7" id="KW-0963">Cytoplasm</keyword>
<evidence type="ECO:0000256" key="1">
    <source>
        <dbReference type="ARBA" id="ARBA00004496"/>
    </source>
</evidence>
<dbReference type="CDD" id="cd07503">
    <property type="entry name" value="HAD_HisB-N"/>
    <property type="match status" value="1"/>
</dbReference>
<comment type="similarity">
    <text evidence="7">Belongs to the gmhB family.</text>
</comment>
<evidence type="ECO:0000313" key="9">
    <source>
        <dbReference type="Proteomes" id="UP001647436"/>
    </source>
</evidence>
<keyword evidence="3" id="KW-0479">Metal-binding</keyword>
<dbReference type="PIRSF" id="PIRSF004682">
    <property type="entry name" value="GmhB"/>
    <property type="match status" value="1"/>
</dbReference>
<dbReference type="InterPro" id="IPR036412">
    <property type="entry name" value="HAD-like_sf"/>
</dbReference>
<dbReference type="PANTHER" id="PTHR42891:SF1">
    <property type="entry name" value="D-GLYCERO-BETA-D-MANNO-HEPTOSE-1,7-BISPHOSPHATE 7-PHOSPHATASE"/>
    <property type="match status" value="1"/>
</dbReference>
<dbReference type="Pfam" id="PF13242">
    <property type="entry name" value="Hydrolase_like"/>
    <property type="match status" value="1"/>
</dbReference>
<gene>
    <name evidence="8" type="primary">hisB_1</name>
    <name evidence="8" type="ORF">DJFAAGMI_01180</name>
</gene>
<proteinExistence type="inferred from homology"/>
<dbReference type="InterPro" id="IPR023214">
    <property type="entry name" value="HAD_sf"/>
</dbReference>
<dbReference type="EC" id="3.1.3.-" evidence="7"/>
<dbReference type="EMBL" id="JAANES010000001">
    <property type="protein sequence ID" value="MBS3018448.1"/>
    <property type="molecule type" value="Genomic_DNA"/>
</dbReference>
<dbReference type="InterPro" id="IPR006549">
    <property type="entry name" value="HAD-SF_hydro_IIIA"/>
</dbReference>
<dbReference type="SUPFAM" id="SSF56784">
    <property type="entry name" value="HAD-like"/>
    <property type="match status" value="1"/>
</dbReference>
<evidence type="ECO:0000256" key="6">
    <source>
        <dbReference type="ARBA" id="ARBA00031828"/>
    </source>
</evidence>
<evidence type="ECO:0000313" key="8">
    <source>
        <dbReference type="EMBL" id="MBS3018448.1"/>
    </source>
</evidence>
<evidence type="ECO:0000256" key="3">
    <source>
        <dbReference type="ARBA" id="ARBA00022723"/>
    </source>
</evidence>
<keyword evidence="9" id="KW-1185">Reference proteome</keyword>
<evidence type="ECO:0000256" key="2">
    <source>
        <dbReference type="ARBA" id="ARBA00022490"/>
    </source>
</evidence>
<dbReference type="PANTHER" id="PTHR42891">
    <property type="entry name" value="D-GLYCERO-BETA-D-MANNO-HEPTOSE-1,7-BISPHOSPHATE 7-PHOSPHATASE"/>
    <property type="match status" value="1"/>
</dbReference>